<proteinExistence type="predicted"/>
<name>A0A9E5DPD7_9EURY</name>
<sequence length="184" mass="21284">MSRSGIKQENLKDIHDKIEEIKGLNSLKMWILHVLEHGPKNGVEIMDAVGEHHNAFYNHINENILPPGHGNKQENVKWEFKKPLPGSVYPMLKKMVNENLIIKQHDGRYNITEGGLEIVYKIFGFPKDTNDESNREKAVKYALSEISVCILYLEDVQKEQLVYHKDLIVSLVERLKKIQDLIES</sequence>
<protein>
    <submittedName>
        <fullName evidence="2">PadR family transcriptional regulator</fullName>
    </submittedName>
</protein>
<organism evidence="2">
    <name type="scientific">Methanobacterium veterum</name>
    <dbReference type="NCBI Taxonomy" id="408577"/>
    <lineage>
        <taxon>Archaea</taxon>
        <taxon>Methanobacteriati</taxon>
        <taxon>Methanobacteriota</taxon>
        <taxon>Methanomada group</taxon>
        <taxon>Methanobacteria</taxon>
        <taxon>Methanobacteriales</taxon>
        <taxon>Methanobacteriaceae</taxon>
        <taxon>Methanobacterium</taxon>
    </lineage>
</organism>
<dbReference type="PANTHER" id="PTHR43252:SF5">
    <property type="entry name" value="TRANSCRIPTIONAL REGULATOR, PADR-LIKE FAMILY"/>
    <property type="match status" value="1"/>
</dbReference>
<dbReference type="InterPro" id="IPR036390">
    <property type="entry name" value="WH_DNA-bd_sf"/>
</dbReference>
<dbReference type="Proteomes" id="UP001074446">
    <property type="component" value="Unassembled WGS sequence"/>
</dbReference>
<dbReference type="InterPro" id="IPR036388">
    <property type="entry name" value="WH-like_DNA-bd_sf"/>
</dbReference>
<gene>
    <name evidence="2" type="ORF">O3H35_12790</name>
    <name evidence="1" type="ORF">O3H54_15700</name>
</gene>
<comment type="caution">
    <text evidence="2">The sequence shown here is derived from an EMBL/GenBank/DDBJ whole genome shotgun (WGS) entry which is preliminary data.</text>
</comment>
<keyword evidence="3" id="KW-1185">Reference proteome</keyword>
<evidence type="ECO:0000313" key="2">
    <source>
        <dbReference type="EMBL" id="MCZ3373517.1"/>
    </source>
</evidence>
<dbReference type="Proteomes" id="UP001068021">
    <property type="component" value="Unassembled WGS sequence"/>
</dbReference>
<reference evidence="2" key="1">
    <citation type="submission" date="2022-12" db="EMBL/GenBank/DDBJ databases">
        <title>Reclassification of two methanogenic archaea species isolated from the Kolyma lowland permafrost.</title>
        <authorList>
            <person name="Trubitsyn V.E."/>
            <person name="Rivkina E.M."/>
            <person name="Shcherbakova V.A."/>
        </authorList>
    </citation>
    <scope>NUCLEOTIDE SEQUENCE</scope>
    <source>
        <strain evidence="1">M2</strain>
        <strain evidence="2">MK4</strain>
    </source>
</reference>
<dbReference type="RefSeq" id="WP_048082576.1">
    <property type="nucleotide sequence ID" value="NZ_JAPVER010000020.1"/>
</dbReference>
<accession>A0A9E5DPD7</accession>
<dbReference type="Gene3D" id="1.10.10.10">
    <property type="entry name" value="Winged helix-like DNA-binding domain superfamily/Winged helix DNA-binding domain"/>
    <property type="match status" value="1"/>
</dbReference>
<dbReference type="EMBL" id="JAPVER010000020">
    <property type="protein sequence ID" value="MCZ3367335.1"/>
    <property type="molecule type" value="Genomic_DNA"/>
</dbReference>
<evidence type="ECO:0000313" key="1">
    <source>
        <dbReference type="EMBL" id="MCZ3367335.1"/>
    </source>
</evidence>
<dbReference type="EMBL" id="JAPVES010000030">
    <property type="protein sequence ID" value="MCZ3373517.1"/>
    <property type="molecule type" value="Genomic_DNA"/>
</dbReference>
<evidence type="ECO:0000313" key="3">
    <source>
        <dbReference type="Proteomes" id="UP001068021"/>
    </source>
</evidence>
<dbReference type="AlphaFoldDB" id="A0A9E5DPD7"/>
<dbReference type="PANTHER" id="PTHR43252">
    <property type="entry name" value="TRANSCRIPTIONAL REGULATOR YQJI"/>
    <property type="match status" value="1"/>
</dbReference>
<dbReference type="SUPFAM" id="SSF46785">
    <property type="entry name" value="Winged helix' DNA-binding domain"/>
    <property type="match status" value="1"/>
</dbReference>